<evidence type="ECO:0000256" key="15">
    <source>
        <dbReference type="ARBA" id="ARBA00023273"/>
    </source>
</evidence>
<feature type="coiled-coil region" evidence="20">
    <location>
        <begin position="2803"/>
        <end position="2837"/>
    </location>
</feature>
<dbReference type="GO" id="GO:0070286">
    <property type="term" value="P:axonemal dynein complex assembly"/>
    <property type="evidence" value="ECO:0007669"/>
    <property type="project" value="UniProtKB-ARBA"/>
</dbReference>
<keyword evidence="12" id="KW-0969">Cilium</keyword>
<evidence type="ECO:0000256" key="7">
    <source>
        <dbReference type="ARBA" id="ARBA00022741"/>
    </source>
</evidence>
<dbReference type="FunFam" id="1.10.287.2620:FF:000002">
    <property type="entry name" value="Dynein heavy chain 2, axonemal"/>
    <property type="match status" value="1"/>
</dbReference>
<dbReference type="Pfam" id="PF12780">
    <property type="entry name" value="AAA_8"/>
    <property type="match status" value="1"/>
</dbReference>
<evidence type="ECO:0000256" key="19">
    <source>
        <dbReference type="ARBA" id="ARBA00082102"/>
    </source>
</evidence>
<dbReference type="InterPro" id="IPR041466">
    <property type="entry name" value="Dynein_AAA5_ext"/>
</dbReference>
<evidence type="ECO:0000256" key="17">
    <source>
        <dbReference type="ARBA" id="ARBA00071816"/>
    </source>
</evidence>
<dbReference type="InterPro" id="IPR042222">
    <property type="entry name" value="Dynein_2_N"/>
</dbReference>
<dbReference type="FunFam" id="1.10.472.130:FF:000005">
    <property type="entry name" value="Dynein axonemal heavy chain 7"/>
    <property type="match status" value="1"/>
</dbReference>
<dbReference type="Pfam" id="PF12777">
    <property type="entry name" value="MT"/>
    <property type="match status" value="1"/>
</dbReference>
<dbReference type="FunFam" id="1.20.920.30:FF:000002">
    <property type="entry name" value="Dynein axonemal heavy chain 3"/>
    <property type="match status" value="1"/>
</dbReference>
<dbReference type="GO" id="GO:0045505">
    <property type="term" value="F:dynein intermediate chain binding"/>
    <property type="evidence" value="ECO:0007669"/>
    <property type="project" value="InterPro"/>
</dbReference>
<dbReference type="VEuPathDB" id="VectorBase:CSON014975"/>
<dbReference type="InterPro" id="IPR004273">
    <property type="entry name" value="Dynein_heavy_D6_P-loop"/>
</dbReference>
<dbReference type="Gene3D" id="1.20.1270.280">
    <property type="match status" value="1"/>
</dbReference>
<dbReference type="InterPro" id="IPR041228">
    <property type="entry name" value="Dynein_C"/>
</dbReference>
<dbReference type="GO" id="GO:0031514">
    <property type="term" value="C:motile cilium"/>
    <property type="evidence" value="ECO:0007669"/>
    <property type="project" value="UniProtKB-SubCell"/>
</dbReference>
<keyword evidence="5" id="KW-0493">Microtubule</keyword>
<protein>
    <recommendedName>
        <fullName evidence="17">Dynein axonemal heavy chain 7</fullName>
    </recommendedName>
    <alternativeName>
        <fullName evidence="19">Axonemal beta dynein heavy chain 7</fullName>
    </alternativeName>
    <alternativeName>
        <fullName evidence="18">Ciliary dynein heavy chain 7</fullName>
    </alternativeName>
</protein>
<dbReference type="FunFam" id="1.20.140.100:FF:000004">
    <property type="entry name" value="Dynein axonemal heavy chain 6"/>
    <property type="match status" value="1"/>
</dbReference>
<dbReference type="GO" id="GO:0005874">
    <property type="term" value="C:microtubule"/>
    <property type="evidence" value="ECO:0007669"/>
    <property type="project" value="UniProtKB-KW"/>
</dbReference>
<feature type="domain" description="AAA+ ATPase" evidence="22">
    <location>
        <begin position="1944"/>
        <end position="2091"/>
    </location>
</feature>
<organism evidence="23">
    <name type="scientific">Culicoides sonorensis</name>
    <name type="common">Biting midge</name>
    <dbReference type="NCBI Taxonomy" id="179676"/>
    <lineage>
        <taxon>Eukaryota</taxon>
        <taxon>Metazoa</taxon>
        <taxon>Ecdysozoa</taxon>
        <taxon>Arthropoda</taxon>
        <taxon>Hexapoda</taxon>
        <taxon>Insecta</taxon>
        <taxon>Pterygota</taxon>
        <taxon>Neoptera</taxon>
        <taxon>Endopterygota</taxon>
        <taxon>Diptera</taxon>
        <taxon>Nematocera</taxon>
        <taxon>Chironomoidea</taxon>
        <taxon>Ceratopogonidae</taxon>
        <taxon>Ceratopogoninae</taxon>
        <taxon>Culicoides</taxon>
        <taxon>Monoculicoides</taxon>
    </lineage>
</organism>
<dbReference type="FunFam" id="1.10.8.710:FF:000004">
    <property type="entry name" value="Dynein axonemal heavy chain 6"/>
    <property type="match status" value="1"/>
</dbReference>
<dbReference type="InterPro" id="IPR035699">
    <property type="entry name" value="AAA_6"/>
</dbReference>
<dbReference type="EMBL" id="UFQT01000910">
    <property type="protein sequence ID" value="SSX27946.1"/>
    <property type="molecule type" value="Genomic_DNA"/>
</dbReference>
<evidence type="ECO:0000256" key="8">
    <source>
        <dbReference type="ARBA" id="ARBA00022840"/>
    </source>
</evidence>
<dbReference type="GO" id="GO:0060294">
    <property type="term" value="P:cilium movement involved in cell motility"/>
    <property type="evidence" value="ECO:0007669"/>
    <property type="project" value="UniProtKB-ARBA"/>
</dbReference>
<dbReference type="FunFam" id="3.40.50.300:FF:002141">
    <property type="entry name" value="Dynein heavy chain"/>
    <property type="match status" value="1"/>
</dbReference>
<evidence type="ECO:0000256" key="6">
    <source>
        <dbReference type="ARBA" id="ARBA00022737"/>
    </source>
</evidence>
<dbReference type="PANTHER" id="PTHR22878:SF66">
    <property type="entry name" value="DYNEIN AXONEMAL HEAVY CHAIN 7"/>
    <property type="match status" value="1"/>
</dbReference>
<reference evidence="23" key="1">
    <citation type="submission" date="2018-07" db="EMBL/GenBank/DDBJ databases">
        <authorList>
            <person name="Quirk P.G."/>
            <person name="Krulwich T.A."/>
        </authorList>
    </citation>
    <scope>NUCLEOTIDE SEQUENCE</scope>
</reference>
<dbReference type="FunFam" id="1.20.58.1120:FF:000005">
    <property type="entry name" value="Dynein, axonemal, heavy chain 12"/>
    <property type="match status" value="1"/>
</dbReference>
<dbReference type="Gene3D" id="6.10.140.1060">
    <property type="match status" value="1"/>
</dbReference>
<evidence type="ECO:0000256" key="1">
    <source>
        <dbReference type="ARBA" id="ARBA00004230"/>
    </source>
</evidence>
<dbReference type="InterPro" id="IPR041658">
    <property type="entry name" value="AAA_lid_11"/>
</dbReference>
<evidence type="ECO:0000256" key="4">
    <source>
        <dbReference type="ARBA" id="ARBA00022490"/>
    </source>
</evidence>
<comment type="similarity">
    <text evidence="3">Belongs to the dynein heavy chain family.</text>
</comment>
<dbReference type="InterPro" id="IPR035706">
    <property type="entry name" value="AAA_9"/>
</dbReference>
<dbReference type="FunFam" id="3.40.50.300:FF:000044">
    <property type="entry name" value="Dynein heavy chain 5, axonemal"/>
    <property type="match status" value="1"/>
</dbReference>
<dbReference type="GO" id="GO:0005858">
    <property type="term" value="C:axonemal dynein complex"/>
    <property type="evidence" value="ECO:0007669"/>
    <property type="project" value="UniProtKB-ARBA"/>
</dbReference>
<accession>A0A336MCJ1</accession>
<dbReference type="OMA" id="FHDSPYA"/>
<sequence length="3998" mass="460173">MNGGKPPNNGSSRRKLSLDMPGPSRLLRTELKKRANTDYNAKKIWTELNMPLGCQKFFSPNVFSLPERMLRHSSKMLPDSAARARKKAMADKKKKRKSYTKVRKEREEFRKRLIDLIISKDEEYANDDDTFPNAHERETMRYYYYIKHGIDTAHVAPINKKVLNRILGLIPKNLQKYQEMLKTITEEMKLDYNLAVKKAVIDFVLGDALFRYVKKDEMTQARLEVKEMTLKWKHRYDENRRQLKRNLFSINRCLAQILEIWHTTFKGMAFVDVDSLISKGSAYDLSEFTSTVSRMIEDAKNMLNEKWYGAIQSTLVKGIKRKIVPDQTKPRLLKKFHNSVAALMTHQLQDMCIRSLYAYTDYICDIGNKNQGFRLTILLENEDTLTFIPSFAKFSTEIIRMIDTIVRASRIFPRIETKMYPDGMNETESNMLKPDIPEQIIAECKEKIHLMLEEQRIGPELRMQDFDTYMSLMNGEDIEVISNFMKQKASFEEYCELIQKYKEIENEISREVYGVISMQFYDFHREGLIETLEGLAKFMQQELLQKMITEQQNSCVKLAQEYESISAKILSIPKDTAELMELKAYAANTEDKTIPEMEERLRLNLKHLLYLTDHTIFTPLELKQNTNTFTWYLKMPNVFQKHKDIVIDKTAEYQEALKKRIEAFIRDLEVFWDQVKEYEGWGDIKLLSRYRKKATILDNKLIAAMEKIDLINNEEAAYGWELSQYPLRKQCHDKLIPYKKLYDAGQEFLDKHSTWINSQIGTHDPEGIEDTVGNLYRIVTKLEKQFATQPNTFRLTQDIKNRIDDFKKHSLLLQTLGNPGMKDRHWEKVSEIIGFPIKVSAELTLSRVIDYNLDEYLPKFVPISDSATKENNLEKQMNSMINEWSDMAFTVNPYRDSGTYILSAVDDIQVLLDDHIIKTQTMKGSPYIKPFEEDILAWEKKLMLLQEILDDWLKVQANWMYLEPIFSSPDIQSQMPEEGRRFSAVDKIWRDLMKAVNLDTRVLTVIEIDKMSEKLKKSFNLLEVIQKGLNEYLEKKRLYFPRFFFLSNEELLEILSETKDPTRVQPHLKKCFEGIASLFFTETLEVTIMRSSQGEEIELVDIINTVKARGQVEKWLLELETDMKKSIHLKVKQCVEAYLTTTRHEWVLVWPGQCIQSISMTYWTSEVTECLYSNDPIPAMNNYLDKCKTQIGHIVNLVRGPLSVQNRITLGAVVVLDVHSRDVLQELIDKNTVKANDFNWLAQLRYYWEKENLATRMINSTLMYGYEYLGNTPRLVITPLTDRCYRTLFGALHLHLGGAPEGPAGTGKTETTKDLAKAIAKQCVVFNCSDGLDYIALGKFFKGLASCGAWSCFDEFNRIDLEVLSVVAQQILTIQRGIHSGCESLLFEGTQLRLDPTCAVFITMNPGYAGRSELPDNLKALFRSVAMMVPDYALISEIELYAFGFLEAKPLAVKIVATYRLCSEQLSSQPHYDYGMRAVKSVLKAAGNLKLRYPNESEEILVLRSIKDINLAKFLNHDVPLFEGIISDLFPGIEMSKPDYETFNNAVKKACEVKNKQPTPYFIEKIQQIYEMILVRHGLMIVGLPFGGKTSAYRVLAEALGYLEDAGEMNEHHVEYKVINPKSITMGQLYGQFDPVSHEWSDGILAVSYRQFAQSTTPDRKWLIFDGPVDAIWIENMNTVLDDNKKLCLMSGEIIQLAPTTNLIFEPMDLEAASPATVSRCGMIYMEPDTLGWEPLLESWKNTLPEKLNQVNKQSIHQMFMRFCPILLWFIRKGGLHEMAPTLNSNLVVSIMNLFDSFMDDFKNDEYVKELSDLDVRAQLEGVFFFSCIWGFGGPLDNASRLKFSELFRGLTEKIFPQELNEKLKIPKELRPSNLTKPFIFQIPKQGSVFDYRFIKEGKGKWKPWVDEIASAPPLPRDMPVNQIIVTTSETIRMTALMELLVQHSKHVMLVGPTGTGKSVYVIDFLLKKNDTAKYKPLLMNFSAQTSANQTQDVIMSKLDKRRKGVYGPPLGKKCVIFVDDVSMPLKETYGAQPAIEILRMWLDHGIWYDKKDNVVLKLIDLQMMCAMGLPNSGNTITQRFQRHFNLIGIDEFDDQALITIFSKIVLWHLDTRGFSKEFDPSIDEIVLSTLNIYNNCRLHLRPTPAKCHYLFNLRDFSRVVQGVLMSVPEGTETINSMRRLWAHEVLRVYGDRLVDEQDRTWLFNVLIETINTKMSETADALFERLTEKGKPLCEQDLRNLMFCDFTNPKADTKLYLEVQEIEHLRFTVEGYMSEFNNVSKKPMNLVLFVFAVEHLSRICRIIKQPRGHCLLVGVGGSGRQSLSRLASHVCDCEMFQIELTRTYGMNEWHEDLKQILRKVATSEQHGAFLFTDTQIKEEGFLEDINNLLNSGEVPNLFNNEEKVEILEKMRQMDRQKDKSLQTDGSPVALFNLFVTIVKEQLHVILSMSPIGDAFRNRVRKFPSIVNCCTIDWFQAWPKDALLAVATKFLGDIEMKGNERNVCIDMCMEFHTSTQKLSEEFNVRLNRKNYVTPTSYLELISTFQTLLEKKRTETLTAKQRYLTGLDQLKIAAESTIVMQKNLEIIQPQLKAINETVAIQLEKVAAENDEAAKTREIVKREEVNAEAQANAAQSIKKECDERLEEAMPALNAALEALNTINAGDIANIKKIGRPPPALKLLLEAIAILKDIKPDKVANPAGTGQIDDWDKPIQRMLAATNFLDSLKSFDKDNIDPKTIQRLHERILSNEMFTEENVEKNYQKAIGLFLWVHAMIDYEKVARQIAPKRAALKEAEDTYNSAMTQLNYKKSELQNVEERLADLQKKLDAQIADFKKQEAHMQLCQKKLERANELINGLGGEKDRWTEAAEHYGVLYETLTGDVLVSSGVVAYLGPFTTEFRSKQILQWANNCREKGVVCAEDFNLITVLGDAVSIRAWNIYGLPSDSFSIESAIIITNARRWPLMIDPQGQANKWIRNMEKVNRLSIIRLNQPDYTRVLENSIQFGLPVLLENVGEEIEPILEPVLLKQTFKQGGIKCIKLGDAIIEYNDSFKLYITTKLRNPHYLPEIAVKVTLLNFSITENGLQDQLLAITVAKERPDLETERNQLILQGADNKRQLKEIEDKILHILSTSENLLEDESAVNVLSSSKTLANDIVEKQAIADITEKQIDAARLVYTPIAVHSTTLFYTIKDLANIDPMYQYSLVWFVNLFTAAIDNTEKIDDVPLRLIDLKKYFTMSLYENICRSLFEKDKLLFSLLLAINLKKDELEVNPVEWMFFLTGGVGLTNPIAKPADWIPSKSWDEICRISEFDAFKGFHEHVTANVKEWKKLYESEMPQDEVLPEPWNSKLTLFRKLMVLRCIRPDKLVPAVQNFVSEILGREFIEPPPFNIAASYEDSNCCTPLIFVLTPGADPTLTLLKFADDQGYGTNRLFSLSLGQGQGPIAARVVDEGTKFGNWVLLQNCHLAKSWMPTLEKICENLQPDSTHPDFRLWLTSYPTDDFPTVVLQNGVKITNEPPKGLRANIQRSYLADPICNPEWFESCSKPQPFKKLLYSLCFFHAIVQERRQFGPIGWNIPYEFNETDLSISLTQLMMFMNEYEEVQFVALRYLTGECNYGGRVTDDWDRRCLNTILRKFYTPEIFENKDYKFDPTGTYYAPEEKEYEAYMNYTKELPMLTKPAVFGLHDNADIVKDQRETNILLANTLMTQNTSSGIVNEKTSDELVVSVATDILSKLPPPFDRDEALSKYPTSYHQSMNTVLVQEMGRFNVLLECIKNSLETVRKAVKGEVVLSPEIEEVVNSIIIGKIPEMWMKKSYPSLKPLGSYVNDFLARLEFLQKWFDDGPPSTYWISGFYFTQAFLTGAQQNFARKYKIPIDLLAFDFEVQTQNEFPDPPDDGVYIYGLFLEGARWDRDNQFLAEMMPRILYDEMPHILLRPMKRTEVQERHSYVCPVYKTAERRGILSTTGHSTNFVVAITLNCEPETDPDHWVMRGCALLCQLSQ</sequence>
<feature type="region of interest" description="Disordered" evidence="21">
    <location>
        <begin position="1"/>
        <end position="23"/>
    </location>
</feature>
<dbReference type="FunFam" id="1.20.1270.280:FF:000001">
    <property type="entry name" value="dynein heavy chain 7, axonemal"/>
    <property type="match status" value="1"/>
</dbReference>
<evidence type="ECO:0000256" key="2">
    <source>
        <dbReference type="ARBA" id="ARBA00004430"/>
    </source>
</evidence>
<dbReference type="Pfam" id="PF12781">
    <property type="entry name" value="AAA_9"/>
    <property type="match status" value="1"/>
</dbReference>
<dbReference type="Gene3D" id="3.20.180.20">
    <property type="entry name" value="Dynein heavy chain, N-terminal domain 2"/>
    <property type="match status" value="1"/>
</dbReference>
<dbReference type="Pfam" id="PF18198">
    <property type="entry name" value="AAA_lid_11"/>
    <property type="match status" value="1"/>
</dbReference>
<dbReference type="InterPro" id="IPR013602">
    <property type="entry name" value="Dynein_heavy_linker"/>
</dbReference>
<dbReference type="Gene3D" id="1.20.140.100">
    <property type="entry name" value="Dynein heavy chain, N-terminal domain 2"/>
    <property type="match status" value="1"/>
</dbReference>
<evidence type="ECO:0000256" key="13">
    <source>
        <dbReference type="ARBA" id="ARBA00023175"/>
    </source>
</evidence>
<proteinExistence type="inferred from homology"/>
<keyword evidence="14" id="KW-0206">Cytoskeleton</keyword>
<dbReference type="Gene3D" id="1.20.920.30">
    <property type="match status" value="1"/>
</dbReference>
<keyword evidence="8" id="KW-0067">ATP-binding</keyword>
<evidence type="ECO:0000256" key="20">
    <source>
        <dbReference type="SAM" id="Coils"/>
    </source>
</evidence>
<dbReference type="Pfam" id="PF03028">
    <property type="entry name" value="Dynein_heavy"/>
    <property type="match status" value="1"/>
</dbReference>
<evidence type="ECO:0000256" key="11">
    <source>
        <dbReference type="ARBA" id="ARBA00023054"/>
    </source>
</evidence>
<dbReference type="InterPro" id="IPR024317">
    <property type="entry name" value="Dynein_heavy_chain_D4_dom"/>
</dbReference>
<name>A0A336MCJ1_CULSO</name>
<evidence type="ECO:0000256" key="5">
    <source>
        <dbReference type="ARBA" id="ARBA00022701"/>
    </source>
</evidence>
<dbReference type="FunFam" id="3.40.50.300:FF:001328">
    <property type="entry name" value="Dynein heavy chain 6, axonemal"/>
    <property type="match status" value="1"/>
</dbReference>
<dbReference type="Pfam" id="PF18199">
    <property type="entry name" value="Dynein_C"/>
    <property type="match status" value="1"/>
</dbReference>
<dbReference type="GO" id="GO:0005524">
    <property type="term" value="F:ATP binding"/>
    <property type="evidence" value="ECO:0007669"/>
    <property type="project" value="UniProtKB-KW"/>
</dbReference>
<dbReference type="Gene3D" id="1.20.920.20">
    <property type="match status" value="1"/>
</dbReference>
<dbReference type="FunFam" id="1.20.920.20:FF:000001">
    <property type="entry name" value="dynein heavy chain 2, axonemal"/>
    <property type="match status" value="1"/>
</dbReference>
<evidence type="ECO:0000256" key="12">
    <source>
        <dbReference type="ARBA" id="ARBA00023069"/>
    </source>
</evidence>
<dbReference type="InterPro" id="IPR042219">
    <property type="entry name" value="AAA_lid_11_sf"/>
</dbReference>
<evidence type="ECO:0000256" key="14">
    <source>
        <dbReference type="ARBA" id="ARBA00023212"/>
    </source>
</evidence>
<dbReference type="GO" id="GO:0051959">
    <property type="term" value="F:dynein light intermediate chain binding"/>
    <property type="evidence" value="ECO:0007669"/>
    <property type="project" value="InterPro"/>
</dbReference>
<dbReference type="Gene3D" id="1.10.472.130">
    <property type="match status" value="1"/>
</dbReference>
<gene>
    <name evidence="23" type="primary">CSON014975</name>
</gene>
<dbReference type="FunFam" id="3.40.50.300:FF:000223">
    <property type="entry name" value="Dynein heavy chain 3, axonemal"/>
    <property type="match status" value="1"/>
</dbReference>
<dbReference type="FunFam" id="3.40.50.300:FF:000362">
    <property type="entry name" value="Dynein, axonemal, heavy chain 6"/>
    <property type="match status" value="1"/>
</dbReference>
<evidence type="ECO:0000256" key="10">
    <source>
        <dbReference type="ARBA" id="ARBA00023017"/>
    </source>
</evidence>
<dbReference type="Pfam" id="PF12774">
    <property type="entry name" value="AAA_6"/>
    <property type="match status" value="1"/>
</dbReference>
<dbReference type="InterPro" id="IPR027417">
    <property type="entry name" value="P-loop_NTPase"/>
</dbReference>
<dbReference type="PANTHER" id="PTHR22878">
    <property type="entry name" value="DYNEIN HEAVY CHAIN 6, AXONEMAL-LIKE-RELATED"/>
    <property type="match status" value="1"/>
</dbReference>
<keyword evidence="4" id="KW-0963">Cytoplasm</keyword>
<keyword evidence="9" id="KW-0282">Flagellum</keyword>
<evidence type="ECO:0000256" key="18">
    <source>
        <dbReference type="ARBA" id="ARBA00078543"/>
    </source>
</evidence>
<dbReference type="GO" id="GO:0008569">
    <property type="term" value="F:minus-end-directed microtubule motor activity"/>
    <property type="evidence" value="ECO:0007669"/>
    <property type="project" value="InterPro"/>
</dbReference>
<dbReference type="InterPro" id="IPR024743">
    <property type="entry name" value="Dynein_HC_stalk"/>
</dbReference>
<keyword evidence="6" id="KW-0677">Repeat</keyword>
<evidence type="ECO:0000256" key="3">
    <source>
        <dbReference type="ARBA" id="ARBA00008887"/>
    </source>
</evidence>
<dbReference type="Gene3D" id="1.10.287.2620">
    <property type="match status" value="1"/>
</dbReference>
<evidence type="ECO:0000256" key="21">
    <source>
        <dbReference type="SAM" id="MobiDB-lite"/>
    </source>
</evidence>
<dbReference type="Gene3D" id="1.20.58.1120">
    <property type="match status" value="1"/>
</dbReference>
<evidence type="ECO:0000256" key="16">
    <source>
        <dbReference type="ARBA" id="ARBA00062885"/>
    </source>
</evidence>
<dbReference type="FunFam" id="3.10.490.20:FF:000001">
    <property type="entry name" value="dynein heavy chain 7, axonemal"/>
    <property type="match status" value="1"/>
</dbReference>
<keyword evidence="10" id="KW-0243">Dynein</keyword>
<keyword evidence="11 20" id="KW-0175">Coiled coil</keyword>
<dbReference type="FunFam" id="3.20.180.20:FF:000003">
    <property type="entry name" value="Dynein heavy chain 12, axonemal"/>
    <property type="match status" value="1"/>
</dbReference>
<dbReference type="Pfam" id="PF12775">
    <property type="entry name" value="AAA_7"/>
    <property type="match status" value="1"/>
</dbReference>
<dbReference type="Gene3D" id="3.40.50.300">
    <property type="entry name" value="P-loop containing nucleotide triphosphate hydrolases"/>
    <property type="match status" value="5"/>
</dbReference>
<comment type="subunit">
    <text evidence="16">The dynein complex consists of at least two heavy chains and a number of intermediate and light chains.</text>
</comment>
<evidence type="ECO:0000259" key="22">
    <source>
        <dbReference type="SMART" id="SM00382"/>
    </source>
</evidence>
<dbReference type="InterPro" id="IPR003593">
    <property type="entry name" value="AAA+_ATPase"/>
</dbReference>
<keyword evidence="13" id="KW-0505">Motor protein</keyword>
<evidence type="ECO:0000313" key="23">
    <source>
        <dbReference type="EMBL" id="SSX27946.1"/>
    </source>
</evidence>
<dbReference type="Pfam" id="PF17852">
    <property type="entry name" value="Dynein_AAA_lid"/>
    <property type="match status" value="1"/>
</dbReference>
<dbReference type="Gene3D" id="3.10.490.20">
    <property type="match status" value="1"/>
</dbReference>
<dbReference type="InterPro" id="IPR026983">
    <property type="entry name" value="DHC"/>
</dbReference>
<dbReference type="SMART" id="SM00382">
    <property type="entry name" value="AAA"/>
    <property type="match status" value="2"/>
</dbReference>
<keyword evidence="7" id="KW-0547">Nucleotide-binding</keyword>
<dbReference type="InterPro" id="IPR041589">
    <property type="entry name" value="DNAH3_AAA_lid_1"/>
</dbReference>
<dbReference type="FunFam" id="1.10.8.1220:FF:000001">
    <property type="entry name" value="Dynein axonemal heavy chain 5"/>
    <property type="match status" value="1"/>
</dbReference>
<dbReference type="Pfam" id="PF17857">
    <property type="entry name" value="AAA_lid_1"/>
    <property type="match status" value="1"/>
</dbReference>
<keyword evidence="15" id="KW-0966">Cell projection</keyword>
<dbReference type="InterPro" id="IPR043160">
    <property type="entry name" value="Dynein_C_barrel"/>
</dbReference>
<feature type="domain" description="AAA+ ATPase" evidence="22">
    <location>
        <begin position="1294"/>
        <end position="1433"/>
    </location>
</feature>
<dbReference type="InterPro" id="IPR042228">
    <property type="entry name" value="Dynein_linker_3"/>
</dbReference>
<dbReference type="Gene3D" id="1.10.8.1220">
    <property type="match status" value="1"/>
</dbReference>
<dbReference type="Gene3D" id="1.10.8.720">
    <property type="entry name" value="Region D6 of dynein motor"/>
    <property type="match status" value="1"/>
</dbReference>
<dbReference type="Gene3D" id="1.10.8.710">
    <property type="match status" value="1"/>
</dbReference>
<evidence type="ECO:0000256" key="9">
    <source>
        <dbReference type="ARBA" id="ARBA00022846"/>
    </source>
</evidence>
<dbReference type="InterPro" id="IPR043157">
    <property type="entry name" value="Dynein_AAA1S"/>
</dbReference>
<dbReference type="SUPFAM" id="SSF52540">
    <property type="entry name" value="P-loop containing nucleoside triphosphate hydrolases"/>
    <property type="match status" value="4"/>
</dbReference>
<dbReference type="FunFam" id="1.10.8.720:FF:000001">
    <property type="entry name" value="dynein heavy chain 7, axonemal"/>
    <property type="match status" value="1"/>
</dbReference>
<comment type="subcellular location">
    <subcellularLocation>
        <location evidence="1">Cell projection</location>
        <location evidence="1">Cilium</location>
        <location evidence="1">Flagellum</location>
    </subcellularLocation>
    <subcellularLocation>
        <location evidence="2">Cytoplasm</location>
        <location evidence="2">Cytoskeleton</location>
        <location evidence="2">Cilium axoneme</location>
    </subcellularLocation>
</comment>
<dbReference type="Pfam" id="PF08393">
    <property type="entry name" value="DHC_N2"/>
    <property type="match status" value="1"/>
</dbReference>